<feature type="region of interest" description="Disordered" evidence="1">
    <location>
        <begin position="223"/>
        <end position="254"/>
    </location>
</feature>
<protein>
    <submittedName>
        <fullName evidence="2">Translation initiation factor IF-2</fullName>
    </submittedName>
</protein>
<dbReference type="InterPro" id="IPR038332">
    <property type="entry name" value="PPE_sf"/>
</dbReference>
<gene>
    <name evidence="2" type="ORF">CP972_13765</name>
</gene>
<feature type="compositionally biased region" description="Gly residues" evidence="1">
    <location>
        <begin position="346"/>
        <end position="358"/>
    </location>
</feature>
<name>A0ABX6AV12_9ACTN</name>
<sequence length="528" mass="52291">MPGKGPGGGTSFEDMSHEQMLAWLDKADAGMVQAAADRLTTAAEEIREIAEELKVRPQWVEWKGEGGDAFRAWSGDLANSALRLGDFSEHAAKWLTEASGAIAQAQVSVPRDAGSAQANPGTARASHHDPGAAEAGAKSAHELAASAEHKEEVRQQAAAQMRKLGQTYAWSATRLNALERPKFPPPPKVFVPKDSTALYSDATGVRPGGSAVATAASGAATSAHVVHGQESSAGASGLGQPSGTTSSTHHAPEGVRQSARMGIDSAATLPQSSPSPATAAGDLPGPEQVKGGTTPQTGLIPSVSGRGEGALVNNQAGQGRAPGIGRASFLPGRGSASNPVSLPPGATGGVSGRSGVVGGRSVTPPAGRPLGAIPRGVVVGGEGAATRGPVGPIAGSTSPVGRGTGRQGQVPGPRPAVPNRGVIGGRPLPDEGAGRGLPQQSGRAGVVMAGPGSSPGATAGSGTAGRGIVGGMSSVTRRGGGHGVGGTRASRPAPSPTPGGSRSRPYGVAEGEEPRRRGDLHVVPPVIG</sequence>
<reference evidence="2 3" key="1">
    <citation type="submission" date="2017-09" db="EMBL/GenBank/DDBJ databases">
        <authorList>
            <person name="Lee N."/>
            <person name="Cho B.-K."/>
        </authorList>
    </citation>
    <scope>NUCLEOTIDE SEQUENCE [LARGE SCALE GENOMIC DNA]</scope>
    <source>
        <strain evidence="2 3">ATCC 13879</strain>
    </source>
</reference>
<keyword evidence="2" id="KW-0396">Initiation factor</keyword>
<evidence type="ECO:0000256" key="1">
    <source>
        <dbReference type="SAM" id="MobiDB-lite"/>
    </source>
</evidence>
<organism evidence="2 3">
    <name type="scientific">Streptomyces prasinus</name>
    <dbReference type="NCBI Taxonomy" id="67345"/>
    <lineage>
        <taxon>Bacteria</taxon>
        <taxon>Bacillati</taxon>
        <taxon>Actinomycetota</taxon>
        <taxon>Actinomycetes</taxon>
        <taxon>Kitasatosporales</taxon>
        <taxon>Streptomycetaceae</taxon>
        <taxon>Streptomyces</taxon>
    </lineage>
</organism>
<keyword evidence="3" id="KW-1185">Reference proteome</keyword>
<feature type="region of interest" description="Disordered" evidence="1">
    <location>
        <begin position="109"/>
        <end position="159"/>
    </location>
</feature>
<proteinExistence type="predicted"/>
<feature type="compositionally biased region" description="Low complexity" evidence="1">
    <location>
        <begin position="487"/>
        <end position="505"/>
    </location>
</feature>
<dbReference type="GeneID" id="95535614"/>
<feature type="region of interest" description="Disordered" evidence="1">
    <location>
        <begin position="266"/>
        <end position="528"/>
    </location>
</feature>
<dbReference type="RefSeq" id="WP_055609815.1">
    <property type="nucleotide sequence ID" value="NZ_CP023697.1"/>
</dbReference>
<feature type="compositionally biased region" description="Polar residues" evidence="1">
    <location>
        <begin position="229"/>
        <end position="249"/>
    </location>
</feature>
<keyword evidence="2" id="KW-0648">Protein biosynthesis</keyword>
<evidence type="ECO:0000313" key="2">
    <source>
        <dbReference type="EMBL" id="QEV06588.1"/>
    </source>
</evidence>
<feature type="compositionally biased region" description="Low complexity" evidence="1">
    <location>
        <begin position="449"/>
        <end position="461"/>
    </location>
</feature>
<evidence type="ECO:0000313" key="3">
    <source>
        <dbReference type="Proteomes" id="UP000326041"/>
    </source>
</evidence>
<accession>A0ABX6AV12</accession>
<dbReference type="GO" id="GO:0003743">
    <property type="term" value="F:translation initiation factor activity"/>
    <property type="evidence" value="ECO:0007669"/>
    <property type="project" value="UniProtKB-KW"/>
</dbReference>
<dbReference type="Gene3D" id="1.20.1260.20">
    <property type="entry name" value="PPE superfamily"/>
    <property type="match status" value="1"/>
</dbReference>
<dbReference type="EMBL" id="CP023697">
    <property type="protein sequence ID" value="QEV06588.1"/>
    <property type="molecule type" value="Genomic_DNA"/>
</dbReference>
<dbReference type="Proteomes" id="UP000326041">
    <property type="component" value="Chromosome"/>
</dbReference>